<feature type="domain" description="HTH cro/C1-type" evidence="1">
    <location>
        <begin position="14"/>
        <end position="69"/>
    </location>
</feature>
<protein>
    <recommendedName>
        <fullName evidence="1">HTH cro/C1-type domain-containing protein</fullName>
    </recommendedName>
</protein>
<gene>
    <name evidence="2" type="ORF">Msi02_71360</name>
</gene>
<evidence type="ECO:0000313" key="2">
    <source>
        <dbReference type="EMBL" id="GIH66319.1"/>
    </source>
</evidence>
<keyword evidence="3" id="KW-1185">Reference proteome</keyword>
<accession>A0ABQ4GY33</accession>
<dbReference type="CDD" id="cd00093">
    <property type="entry name" value="HTH_XRE"/>
    <property type="match status" value="1"/>
</dbReference>
<dbReference type="PROSITE" id="PS50943">
    <property type="entry name" value="HTH_CROC1"/>
    <property type="match status" value="1"/>
</dbReference>
<organism evidence="2 3">
    <name type="scientific">Microbispora siamensis</name>
    <dbReference type="NCBI Taxonomy" id="564413"/>
    <lineage>
        <taxon>Bacteria</taxon>
        <taxon>Bacillati</taxon>
        <taxon>Actinomycetota</taxon>
        <taxon>Actinomycetes</taxon>
        <taxon>Streptosporangiales</taxon>
        <taxon>Streptosporangiaceae</taxon>
        <taxon>Microbispora</taxon>
    </lineage>
</organism>
<dbReference type="RefSeq" id="WP_275414205.1">
    <property type="nucleotide sequence ID" value="NZ_BOOF01000052.1"/>
</dbReference>
<sequence>MHEPSTTATFGERVRKYREAAGMSRPVFGELCGKSGAWAKAIETGGIGMPGLRMLIRMAELLGVGLGDLTGLQKLSETTYTKVRHDKAAEIARLLATYPIINRDREPVPAVELAANVAQAWQVWHGSAHQRDAIAVILPRLLEDARRAAKLHEGRDRRLSLTALAQVYHLAQLYLSFQPMPEMIYLTGDRAMHAAQDADSPHAIAAAWYVNHVYRDAGEQAEGRIELAHQASALLSPERSETDRALFGLLQLAMALSYARTGRQGDAERHWDEASRAADSLAGHHPWLLFGRGMVDAYAVTIYNDLTHSYEATRHVNRLDLHHAVPSLTRSSFHVIEAARAYHLRKEPIAAMSLLRQAYEISPDTSRYNLFTRSAVLQMMTGSTPAVRDDARALARKLRLPEAA</sequence>
<dbReference type="InterPro" id="IPR001387">
    <property type="entry name" value="Cro/C1-type_HTH"/>
</dbReference>
<evidence type="ECO:0000313" key="3">
    <source>
        <dbReference type="Proteomes" id="UP000660454"/>
    </source>
</evidence>
<comment type="caution">
    <text evidence="2">The sequence shown here is derived from an EMBL/GenBank/DDBJ whole genome shotgun (WGS) entry which is preliminary data.</text>
</comment>
<name>A0ABQ4GY33_9ACTN</name>
<dbReference type="EMBL" id="BOOF01000052">
    <property type="protein sequence ID" value="GIH66319.1"/>
    <property type="molecule type" value="Genomic_DNA"/>
</dbReference>
<dbReference type="SMART" id="SM00530">
    <property type="entry name" value="HTH_XRE"/>
    <property type="match status" value="1"/>
</dbReference>
<dbReference type="InterPro" id="IPR010982">
    <property type="entry name" value="Lambda_DNA-bd_dom_sf"/>
</dbReference>
<dbReference type="SUPFAM" id="SSF47413">
    <property type="entry name" value="lambda repressor-like DNA-binding domains"/>
    <property type="match status" value="1"/>
</dbReference>
<reference evidence="2 3" key="1">
    <citation type="submission" date="2021-01" db="EMBL/GenBank/DDBJ databases">
        <title>Whole genome shotgun sequence of Microbispora siamensis NBRC 104113.</title>
        <authorList>
            <person name="Komaki H."/>
            <person name="Tamura T."/>
        </authorList>
    </citation>
    <scope>NUCLEOTIDE SEQUENCE [LARGE SCALE GENOMIC DNA]</scope>
    <source>
        <strain evidence="2 3">NBRC 104113</strain>
    </source>
</reference>
<dbReference type="Pfam" id="PF13560">
    <property type="entry name" value="HTH_31"/>
    <property type="match status" value="1"/>
</dbReference>
<dbReference type="Gene3D" id="1.10.260.40">
    <property type="entry name" value="lambda repressor-like DNA-binding domains"/>
    <property type="match status" value="1"/>
</dbReference>
<evidence type="ECO:0000259" key="1">
    <source>
        <dbReference type="PROSITE" id="PS50943"/>
    </source>
</evidence>
<dbReference type="Proteomes" id="UP000660454">
    <property type="component" value="Unassembled WGS sequence"/>
</dbReference>
<proteinExistence type="predicted"/>